<evidence type="ECO:0000313" key="10">
    <source>
        <dbReference type="EMBL" id="MBB6734190.1"/>
    </source>
</evidence>
<keyword evidence="6 7" id="KW-0472">Membrane</keyword>
<feature type="transmembrane region" description="Helical" evidence="7">
    <location>
        <begin position="285"/>
        <end position="303"/>
    </location>
</feature>
<evidence type="ECO:0000259" key="9">
    <source>
        <dbReference type="PROSITE" id="PS50850"/>
    </source>
</evidence>
<keyword evidence="5 7" id="KW-1133">Transmembrane helix</keyword>
<dbReference type="RefSeq" id="WP_185131836.1">
    <property type="nucleotide sequence ID" value="NZ_JACJVO010000032.1"/>
</dbReference>
<comment type="subcellular location">
    <subcellularLocation>
        <location evidence="1">Cell membrane</location>
        <topology evidence="1">Multi-pass membrane protein</topology>
    </subcellularLocation>
</comment>
<evidence type="ECO:0000256" key="5">
    <source>
        <dbReference type="ARBA" id="ARBA00022989"/>
    </source>
</evidence>
<keyword evidence="2" id="KW-0813">Transport</keyword>
<evidence type="ECO:0000256" key="4">
    <source>
        <dbReference type="ARBA" id="ARBA00022692"/>
    </source>
</evidence>
<dbReference type="GO" id="GO:0022857">
    <property type="term" value="F:transmembrane transporter activity"/>
    <property type="evidence" value="ECO:0007669"/>
    <property type="project" value="InterPro"/>
</dbReference>
<feature type="chain" id="PRO_5030576549" evidence="8">
    <location>
        <begin position="24"/>
        <end position="387"/>
    </location>
</feature>
<evidence type="ECO:0000313" key="11">
    <source>
        <dbReference type="Proteomes" id="UP000564644"/>
    </source>
</evidence>
<feature type="transmembrane region" description="Helical" evidence="7">
    <location>
        <begin position="130"/>
        <end position="153"/>
    </location>
</feature>
<sequence length="387" mass="41505">MKLSFRIALLSLAVTATFAPMLAAPAVKLLSTDFPDVSPLLIQWVITLSSIFILPTLFSVSYLSERFSKKSILIVGLIGYLIGGVGPSFVNSMTWILVFRAILGLSIGLVSPTFNSLIAEHFRGEARARMNGLVTAINGIGGAVFLSIGGFIASFGWRSVFLCYLYALVLLALVVLFLPRIPPAGRRVTAGATRLPGTFYVIALLSGLHVMLYFTIPTSFPLFLTESGIGNAQTVGYLSALSLLSIFIAGLVFPVLTKRLKGALVTVGLLLYGLGFLLVGTAHSAFPVFAAVVLIGFGQGLFFPMSFGKTAAVVPQERLTQAISYLLASIYLFQFLCPVFMNAVPKFFAFSSSRQTFIFLAAATGASIVVSLVLAARRFKPRISANR</sequence>
<dbReference type="PROSITE" id="PS00217">
    <property type="entry name" value="SUGAR_TRANSPORT_2"/>
    <property type="match status" value="1"/>
</dbReference>
<keyword evidence="3" id="KW-1003">Cell membrane</keyword>
<evidence type="ECO:0000256" key="3">
    <source>
        <dbReference type="ARBA" id="ARBA00022475"/>
    </source>
</evidence>
<keyword evidence="4 7" id="KW-0812">Transmembrane</keyword>
<feature type="domain" description="Major facilitator superfamily (MFS) profile" evidence="9">
    <location>
        <begin position="1"/>
        <end position="379"/>
    </location>
</feature>
<feature type="transmembrane region" description="Helical" evidence="7">
    <location>
        <begin position="356"/>
        <end position="376"/>
    </location>
</feature>
<feature type="transmembrane region" description="Helical" evidence="7">
    <location>
        <begin position="199"/>
        <end position="216"/>
    </location>
</feature>
<feature type="transmembrane region" description="Helical" evidence="7">
    <location>
        <begin position="72"/>
        <end position="90"/>
    </location>
</feature>
<dbReference type="PANTHER" id="PTHR23517:SF3">
    <property type="entry name" value="INTEGRAL MEMBRANE TRANSPORT PROTEIN"/>
    <property type="match status" value="1"/>
</dbReference>
<dbReference type="InterPro" id="IPR011701">
    <property type="entry name" value="MFS"/>
</dbReference>
<evidence type="ECO:0000256" key="8">
    <source>
        <dbReference type="SAM" id="SignalP"/>
    </source>
</evidence>
<dbReference type="AlphaFoldDB" id="A0A7X0SSR0"/>
<dbReference type="EMBL" id="JACJVO010000032">
    <property type="protein sequence ID" value="MBB6734190.1"/>
    <property type="molecule type" value="Genomic_DNA"/>
</dbReference>
<organism evidence="10 11">
    <name type="scientific">Cohnella zeiphila</name>
    <dbReference type="NCBI Taxonomy" id="2761120"/>
    <lineage>
        <taxon>Bacteria</taxon>
        <taxon>Bacillati</taxon>
        <taxon>Bacillota</taxon>
        <taxon>Bacilli</taxon>
        <taxon>Bacillales</taxon>
        <taxon>Paenibacillaceae</taxon>
        <taxon>Cohnella</taxon>
    </lineage>
</organism>
<dbReference type="Proteomes" id="UP000564644">
    <property type="component" value="Unassembled WGS sequence"/>
</dbReference>
<evidence type="ECO:0000256" key="1">
    <source>
        <dbReference type="ARBA" id="ARBA00004651"/>
    </source>
</evidence>
<name>A0A7X0SSR0_9BACL</name>
<feature type="transmembrane region" description="Helical" evidence="7">
    <location>
        <begin position="323"/>
        <end position="344"/>
    </location>
</feature>
<proteinExistence type="predicted"/>
<protein>
    <submittedName>
        <fullName evidence="10">MFS transporter</fullName>
    </submittedName>
</protein>
<feature type="transmembrane region" description="Helical" evidence="7">
    <location>
        <begin position="263"/>
        <end position="279"/>
    </location>
</feature>
<gene>
    <name evidence="10" type="ORF">H7C18_25035</name>
</gene>
<dbReference type="InterPro" id="IPR005829">
    <property type="entry name" value="Sugar_transporter_CS"/>
</dbReference>
<keyword evidence="8" id="KW-0732">Signal</keyword>
<evidence type="ECO:0000256" key="7">
    <source>
        <dbReference type="SAM" id="Phobius"/>
    </source>
</evidence>
<keyword evidence="11" id="KW-1185">Reference proteome</keyword>
<dbReference type="Gene3D" id="1.20.1250.20">
    <property type="entry name" value="MFS general substrate transporter like domains"/>
    <property type="match status" value="1"/>
</dbReference>
<evidence type="ECO:0000256" key="2">
    <source>
        <dbReference type="ARBA" id="ARBA00022448"/>
    </source>
</evidence>
<dbReference type="InterPro" id="IPR036259">
    <property type="entry name" value="MFS_trans_sf"/>
</dbReference>
<feature type="signal peptide" evidence="8">
    <location>
        <begin position="1"/>
        <end position="23"/>
    </location>
</feature>
<dbReference type="GO" id="GO:0005886">
    <property type="term" value="C:plasma membrane"/>
    <property type="evidence" value="ECO:0007669"/>
    <property type="project" value="UniProtKB-SubCell"/>
</dbReference>
<feature type="transmembrane region" description="Helical" evidence="7">
    <location>
        <begin position="96"/>
        <end position="118"/>
    </location>
</feature>
<reference evidence="10 11" key="1">
    <citation type="submission" date="2020-08" db="EMBL/GenBank/DDBJ databases">
        <title>Cohnella phylogeny.</title>
        <authorList>
            <person name="Dunlap C."/>
        </authorList>
    </citation>
    <scope>NUCLEOTIDE SEQUENCE [LARGE SCALE GENOMIC DNA]</scope>
    <source>
        <strain evidence="10 11">CBP 2801</strain>
    </source>
</reference>
<dbReference type="InterPro" id="IPR050171">
    <property type="entry name" value="MFS_Transporters"/>
</dbReference>
<feature type="transmembrane region" description="Helical" evidence="7">
    <location>
        <begin position="236"/>
        <end position="256"/>
    </location>
</feature>
<accession>A0A7X0SSR0</accession>
<dbReference type="PROSITE" id="PS50850">
    <property type="entry name" value="MFS"/>
    <property type="match status" value="1"/>
</dbReference>
<dbReference type="SUPFAM" id="SSF103473">
    <property type="entry name" value="MFS general substrate transporter"/>
    <property type="match status" value="1"/>
</dbReference>
<feature type="transmembrane region" description="Helical" evidence="7">
    <location>
        <begin position="159"/>
        <end position="178"/>
    </location>
</feature>
<evidence type="ECO:0000256" key="6">
    <source>
        <dbReference type="ARBA" id="ARBA00023136"/>
    </source>
</evidence>
<dbReference type="InterPro" id="IPR020846">
    <property type="entry name" value="MFS_dom"/>
</dbReference>
<feature type="transmembrane region" description="Helical" evidence="7">
    <location>
        <begin position="39"/>
        <end position="60"/>
    </location>
</feature>
<comment type="caution">
    <text evidence="10">The sequence shown here is derived from an EMBL/GenBank/DDBJ whole genome shotgun (WGS) entry which is preliminary data.</text>
</comment>
<dbReference type="Pfam" id="PF07690">
    <property type="entry name" value="MFS_1"/>
    <property type="match status" value="1"/>
</dbReference>
<dbReference type="PANTHER" id="PTHR23517">
    <property type="entry name" value="RESISTANCE PROTEIN MDTM, PUTATIVE-RELATED-RELATED"/>
    <property type="match status" value="1"/>
</dbReference>